<dbReference type="PROSITE" id="PS50263">
    <property type="entry name" value="CN_HYDROLASE"/>
    <property type="match status" value="1"/>
</dbReference>
<dbReference type="InterPro" id="IPR043957">
    <property type="entry name" value="Vanin_C"/>
</dbReference>
<protein>
    <submittedName>
        <fullName evidence="5">Vanin-like protein 1-like</fullName>
    </submittedName>
</protein>
<keyword evidence="6" id="KW-1185">Reference proteome</keyword>
<accession>A0A482VME5</accession>
<organism evidence="5 6">
    <name type="scientific">Asbolus verrucosus</name>
    <name type="common">Desert ironclad beetle</name>
    <dbReference type="NCBI Taxonomy" id="1661398"/>
    <lineage>
        <taxon>Eukaryota</taxon>
        <taxon>Metazoa</taxon>
        <taxon>Ecdysozoa</taxon>
        <taxon>Arthropoda</taxon>
        <taxon>Hexapoda</taxon>
        <taxon>Insecta</taxon>
        <taxon>Pterygota</taxon>
        <taxon>Neoptera</taxon>
        <taxon>Endopterygota</taxon>
        <taxon>Coleoptera</taxon>
        <taxon>Polyphaga</taxon>
        <taxon>Cucujiformia</taxon>
        <taxon>Tenebrionidae</taxon>
        <taxon>Pimeliinae</taxon>
        <taxon>Asbolus</taxon>
    </lineage>
</organism>
<feature type="signal peptide" evidence="3">
    <location>
        <begin position="1"/>
        <end position="18"/>
    </location>
</feature>
<comment type="caution">
    <text evidence="5">The sequence shown here is derived from an EMBL/GenBank/DDBJ whole genome shotgun (WGS) entry which is preliminary data.</text>
</comment>
<dbReference type="SUPFAM" id="SSF56317">
    <property type="entry name" value="Carbon-nitrogen hydrolase"/>
    <property type="match status" value="1"/>
</dbReference>
<dbReference type="AlphaFoldDB" id="A0A482VME5"/>
<name>A0A482VME5_ASBVE</name>
<dbReference type="InterPro" id="IPR003010">
    <property type="entry name" value="C-N_Hydrolase"/>
</dbReference>
<dbReference type="OrthoDB" id="10250282at2759"/>
<dbReference type="STRING" id="1661398.A0A482VME5"/>
<dbReference type="InterPro" id="IPR040154">
    <property type="entry name" value="Biotinidase/VNN"/>
</dbReference>
<keyword evidence="3" id="KW-0732">Signal</keyword>
<comment type="similarity">
    <text evidence="1">Belongs to the carbon-nitrogen hydrolase superfamily. BTD/VNN family.</text>
</comment>
<evidence type="ECO:0000259" key="4">
    <source>
        <dbReference type="PROSITE" id="PS50263"/>
    </source>
</evidence>
<keyword evidence="2" id="KW-0378">Hydrolase</keyword>
<feature type="chain" id="PRO_5019729776" evidence="3">
    <location>
        <begin position="19"/>
        <end position="483"/>
    </location>
</feature>
<dbReference type="PANTHER" id="PTHR10609">
    <property type="entry name" value="BIOTINIDASE-RELATED"/>
    <property type="match status" value="1"/>
</dbReference>
<evidence type="ECO:0000313" key="6">
    <source>
        <dbReference type="Proteomes" id="UP000292052"/>
    </source>
</evidence>
<dbReference type="Gene3D" id="3.60.110.10">
    <property type="entry name" value="Carbon-nitrogen hydrolase"/>
    <property type="match status" value="1"/>
</dbReference>
<dbReference type="Pfam" id="PF19018">
    <property type="entry name" value="Vanin_C"/>
    <property type="match status" value="1"/>
</dbReference>
<proteinExistence type="inferred from homology"/>
<dbReference type="EMBL" id="QDEB01087437">
    <property type="protein sequence ID" value="RZC33617.1"/>
    <property type="molecule type" value="Genomic_DNA"/>
</dbReference>
<dbReference type="GO" id="GO:0016787">
    <property type="term" value="F:hydrolase activity"/>
    <property type="evidence" value="ECO:0007669"/>
    <property type="project" value="UniProtKB-KW"/>
</dbReference>
<feature type="domain" description="CN hydrolase" evidence="4">
    <location>
        <begin position="19"/>
        <end position="267"/>
    </location>
</feature>
<evidence type="ECO:0000256" key="3">
    <source>
        <dbReference type="SAM" id="SignalP"/>
    </source>
</evidence>
<evidence type="ECO:0000256" key="2">
    <source>
        <dbReference type="ARBA" id="ARBA00022801"/>
    </source>
</evidence>
<dbReference type="InterPro" id="IPR036526">
    <property type="entry name" value="C-N_Hydrolase_sf"/>
</dbReference>
<evidence type="ECO:0000313" key="5">
    <source>
        <dbReference type="EMBL" id="RZC33617.1"/>
    </source>
</evidence>
<gene>
    <name evidence="5" type="ORF">BDFB_007534</name>
</gene>
<dbReference type="Proteomes" id="UP000292052">
    <property type="component" value="Unassembled WGS sequence"/>
</dbReference>
<evidence type="ECO:0000256" key="1">
    <source>
        <dbReference type="ARBA" id="ARBA00008225"/>
    </source>
</evidence>
<sequence>MRYLFVAIGALLFHYGLAYKAAVIEYYSESRDTPSDTILKNLQNYRTHIEKVRDQGVEIIVFPEYGLTTLVQDPEEYAIDLANDTKIKTELSDMAQEHALYIVVNVLEKSKEDGSTTKYYNTNLVFNRNGDIIAKYRKINLNNEPKLTPGTELVTFATNFGVNFGLFTGADILHHNPSRSILEFDNVTDIIYPTAWVSTLPFYSSLTVQRGYAQANGVNLLAANYAKAKDGRGGSGIYLYNGKYPEIYIDSSPSSKPIVQDVTKIDRRQKPTTCSSISPQGLPIPDDKPKLADFKTLKKFDASDYTFKDVDLSKEQVSTTVCHRQFCCNFNLTIAQPANTAEFFKLMVYSGKSTLADEEQNIRVCSLLACKDNSKDSCGERASSTTKFIRISIGSQVESDNTTFYVPLTLNNDLRPIKETSYCEQSDSNNATYIQLNTYRTQSEVLVFGIYGTSAGSSDVNAAIRHSTFILLLWLVIAKFIVL</sequence>
<dbReference type="PANTHER" id="PTHR10609:SF14">
    <property type="entry name" value="BIOTINIDASE"/>
    <property type="match status" value="1"/>
</dbReference>
<dbReference type="Pfam" id="PF00795">
    <property type="entry name" value="CN_hydrolase"/>
    <property type="match status" value="1"/>
</dbReference>
<reference evidence="5 6" key="1">
    <citation type="submission" date="2017-03" db="EMBL/GenBank/DDBJ databases">
        <title>Genome of the blue death feigning beetle - Asbolus verrucosus.</title>
        <authorList>
            <person name="Rider S.D."/>
        </authorList>
    </citation>
    <scope>NUCLEOTIDE SEQUENCE [LARGE SCALE GENOMIC DNA]</scope>
    <source>
        <strain evidence="5">Butters</strain>
        <tissue evidence="5">Head and leg muscle</tissue>
    </source>
</reference>